<name>A0AAU9FPJ8_DROMD</name>
<dbReference type="InterPro" id="IPR001810">
    <property type="entry name" value="F-box_dom"/>
</dbReference>
<dbReference type="AlphaFoldDB" id="A0AAU9FPJ8"/>
<keyword evidence="3" id="KW-1185">Reference proteome</keyword>
<evidence type="ECO:0000259" key="1">
    <source>
        <dbReference type="PROSITE" id="PS50181"/>
    </source>
</evidence>
<organism evidence="2 3">
    <name type="scientific">Drosophila madeirensis</name>
    <name type="common">Fruit fly</name>
    <dbReference type="NCBI Taxonomy" id="30013"/>
    <lineage>
        <taxon>Eukaryota</taxon>
        <taxon>Metazoa</taxon>
        <taxon>Ecdysozoa</taxon>
        <taxon>Arthropoda</taxon>
        <taxon>Hexapoda</taxon>
        <taxon>Insecta</taxon>
        <taxon>Pterygota</taxon>
        <taxon>Neoptera</taxon>
        <taxon>Endopterygota</taxon>
        <taxon>Diptera</taxon>
        <taxon>Brachycera</taxon>
        <taxon>Muscomorpha</taxon>
        <taxon>Ephydroidea</taxon>
        <taxon>Drosophilidae</taxon>
        <taxon>Drosophila</taxon>
        <taxon>Sophophora</taxon>
    </lineage>
</organism>
<feature type="domain" description="F-box" evidence="1">
    <location>
        <begin position="1"/>
        <end position="47"/>
    </location>
</feature>
<evidence type="ECO:0000313" key="3">
    <source>
        <dbReference type="Proteomes" id="UP001500889"/>
    </source>
</evidence>
<dbReference type="InterPro" id="IPR036047">
    <property type="entry name" value="F-box-like_dom_sf"/>
</dbReference>
<dbReference type="EMBL" id="AP029265">
    <property type="protein sequence ID" value="BFF97560.1"/>
    <property type="molecule type" value="Genomic_DNA"/>
</dbReference>
<accession>A0AAU9FPJ8</accession>
<dbReference type="Proteomes" id="UP001500889">
    <property type="component" value="Chromosome J"/>
</dbReference>
<dbReference type="SUPFAM" id="SSF81383">
    <property type="entry name" value="F-box domain"/>
    <property type="match status" value="1"/>
</dbReference>
<evidence type="ECO:0000313" key="2">
    <source>
        <dbReference type="EMBL" id="BFF97560.1"/>
    </source>
</evidence>
<gene>
    <name evidence="2" type="ORF">DMAD_05947</name>
</gene>
<sequence>MLTKLPIEIIDQILGYLPEEDQLQVAQVNQQLGHAFAYHAREKYKTIFFFKMSEGKIQSRYTDDELRVILSLCGSTVEKIVTGHTNLSPQIKEHLNKYCINLKTSDTIFEFYLSCFSVLANGQMRQFNEIIGNLK</sequence>
<dbReference type="CDD" id="cd09917">
    <property type="entry name" value="F-box_SF"/>
    <property type="match status" value="1"/>
</dbReference>
<reference evidence="2 3" key="1">
    <citation type="submission" date="2024-02" db="EMBL/GenBank/DDBJ databases">
        <title>A chromosome-level genome assembly of Drosophila madeirensis, a fruit fly species endemic to Madeira island.</title>
        <authorList>
            <person name="Tomihara K."/>
            <person name="Llopart A."/>
            <person name="Yamamoto D."/>
        </authorList>
    </citation>
    <scope>NUCLEOTIDE SEQUENCE [LARGE SCALE GENOMIC DNA]</scope>
    <source>
        <strain evidence="2 3">RF1</strain>
    </source>
</reference>
<dbReference type="PROSITE" id="PS50181">
    <property type="entry name" value="FBOX"/>
    <property type="match status" value="1"/>
</dbReference>
<protein>
    <recommendedName>
        <fullName evidence="1">F-box domain-containing protein</fullName>
    </recommendedName>
</protein>
<proteinExistence type="predicted"/>